<dbReference type="SUPFAM" id="SSF51658">
    <property type="entry name" value="Xylose isomerase-like"/>
    <property type="match status" value="1"/>
</dbReference>
<keyword evidence="2" id="KW-0413">Isomerase</keyword>
<dbReference type="Pfam" id="PF01261">
    <property type="entry name" value="AP_endonuc_2"/>
    <property type="match status" value="1"/>
</dbReference>
<dbReference type="GO" id="GO:0016853">
    <property type="term" value="F:isomerase activity"/>
    <property type="evidence" value="ECO:0007669"/>
    <property type="project" value="UniProtKB-KW"/>
</dbReference>
<dbReference type="AlphaFoldDB" id="A0A941HQ98"/>
<dbReference type="RefSeq" id="WP_211800428.1">
    <property type="nucleotide sequence ID" value="NZ_JAGSCS010000005.1"/>
</dbReference>
<dbReference type="InterPro" id="IPR013022">
    <property type="entry name" value="Xyl_isomerase-like_TIM-brl"/>
</dbReference>
<gene>
    <name evidence="2" type="ORF">KCG48_05525</name>
</gene>
<dbReference type="Proteomes" id="UP000675379">
    <property type="component" value="Unassembled WGS sequence"/>
</dbReference>
<dbReference type="EMBL" id="JAGSCS010000005">
    <property type="protein sequence ID" value="MBR0575800.1"/>
    <property type="molecule type" value="Genomic_DNA"/>
</dbReference>
<dbReference type="Gene3D" id="3.20.20.150">
    <property type="entry name" value="Divalent-metal-dependent TIM barrel enzymes"/>
    <property type="match status" value="1"/>
</dbReference>
<reference evidence="2" key="1">
    <citation type="submission" date="2021-04" db="EMBL/GenBank/DDBJ databases">
        <title>Proteiniclasticum sedimins sp. nov., an obligate anaerobic bacterium isolated from anaerobic sludge.</title>
        <authorList>
            <person name="Liu J."/>
        </authorList>
    </citation>
    <scope>NUCLEOTIDE SEQUENCE</scope>
    <source>
        <strain evidence="2">BAD-10</strain>
    </source>
</reference>
<comment type="caution">
    <text evidence="2">The sequence shown here is derived from an EMBL/GenBank/DDBJ whole genome shotgun (WGS) entry which is preliminary data.</text>
</comment>
<dbReference type="PANTHER" id="PTHR12110">
    <property type="entry name" value="HYDROXYPYRUVATE ISOMERASE"/>
    <property type="match status" value="1"/>
</dbReference>
<sequence>MDIGISTAIFYPDVLTENAVELLAAQGFRTGEVFANSFFEFTPEYALELRERADRVNFRITSVHTVSSAFEPYLFDAYPRRREDFFRIYQSFVRFAEILGAKAYTFHGLVKRPHRNMSFQDVVYIYDRMIYEGLEHGVALAQENVSWCLSGDLEYLKRLKDAVKEPLKFTLDIKQAVKAGKRPEEYLELYGKDLVNLHLNDHDASAPCLLPGKGTYDFRGLREKLAAVGYEGPGIIEVYKENYTALEDLAASRVYLERILG</sequence>
<proteinExistence type="predicted"/>
<dbReference type="InterPro" id="IPR036237">
    <property type="entry name" value="Xyl_isomerase-like_sf"/>
</dbReference>
<evidence type="ECO:0000313" key="2">
    <source>
        <dbReference type="EMBL" id="MBR0575800.1"/>
    </source>
</evidence>
<name>A0A941HQ98_9CLOT</name>
<evidence type="ECO:0000259" key="1">
    <source>
        <dbReference type="Pfam" id="PF01261"/>
    </source>
</evidence>
<dbReference type="InterPro" id="IPR050312">
    <property type="entry name" value="IolE/XylAMocC-like"/>
</dbReference>
<accession>A0A941HQ98</accession>
<keyword evidence="3" id="KW-1185">Reference proteome</keyword>
<evidence type="ECO:0000313" key="3">
    <source>
        <dbReference type="Proteomes" id="UP000675379"/>
    </source>
</evidence>
<protein>
    <submittedName>
        <fullName evidence="2">Sugar phosphate isomerase/epimerase</fullName>
    </submittedName>
</protein>
<feature type="domain" description="Xylose isomerase-like TIM barrel" evidence="1">
    <location>
        <begin position="21"/>
        <end position="248"/>
    </location>
</feature>
<organism evidence="2 3">
    <name type="scientific">Proteiniclasticum sediminis</name>
    <dbReference type="NCBI Taxonomy" id="2804028"/>
    <lineage>
        <taxon>Bacteria</taxon>
        <taxon>Bacillati</taxon>
        <taxon>Bacillota</taxon>
        <taxon>Clostridia</taxon>
        <taxon>Eubacteriales</taxon>
        <taxon>Clostridiaceae</taxon>
        <taxon>Proteiniclasticum</taxon>
    </lineage>
</organism>